<dbReference type="SUPFAM" id="SSF51391">
    <property type="entry name" value="Thiamin phosphate synthase"/>
    <property type="match status" value="1"/>
</dbReference>
<comment type="cofactor">
    <cofactor evidence="10">
        <name>Mg(2+)</name>
        <dbReference type="ChEBI" id="CHEBI:18420"/>
    </cofactor>
    <text evidence="10">Binds 1 Mg(2+) ion per subunit.</text>
</comment>
<dbReference type="CDD" id="cd00564">
    <property type="entry name" value="TMP_TenI"/>
    <property type="match status" value="1"/>
</dbReference>
<evidence type="ECO:0000256" key="9">
    <source>
        <dbReference type="ARBA" id="ARBA00047883"/>
    </source>
</evidence>
<dbReference type="Pfam" id="PF02581">
    <property type="entry name" value="TMP-TENI"/>
    <property type="match status" value="1"/>
</dbReference>
<feature type="binding site" evidence="10">
    <location>
        <begin position="43"/>
        <end position="47"/>
    </location>
    <ligand>
        <name>4-amino-2-methyl-5-(diphosphooxymethyl)pyrimidine</name>
        <dbReference type="ChEBI" id="CHEBI:57841"/>
    </ligand>
</feature>
<gene>
    <name evidence="10" type="primary">thiE</name>
    <name evidence="14" type="ORF">THC_1341</name>
</gene>
<dbReference type="UniPathway" id="UPA00060">
    <property type="reaction ID" value="UER00141"/>
</dbReference>
<comment type="catalytic activity">
    <reaction evidence="8 10 11">
        <text>2-(2-carboxy-4-methylthiazol-5-yl)ethyl phosphate + 4-amino-2-methyl-5-(diphosphooxymethyl)pyrimidine + 2 H(+) = thiamine phosphate + CO2 + diphosphate</text>
        <dbReference type="Rhea" id="RHEA:47848"/>
        <dbReference type="ChEBI" id="CHEBI:15378"/>
        <dbReference type="ChEBI" id="CHEBI:16526"/>
        <dbReference type="ChEBI" id="CHEBI:33019"/>
        <dbReference type="ChEBI" id="CHEBI:37575"/>
        <dbReference type="ChEBI" id="CHEBI:57841"/>
        <dbReference type="ChEBI" id="CHEBI:62890"/>
        <dbReference type="EC" id="2.5.1.3"/>
    </reaction>
</comment>
<accession>A0A0U5AIF9</accession>
<dbReference type="PANTHER" id="PTHR20857:SF23">
    <property type="entry name" value="THIAMINE BIOSYNTHETIC BIFUNCTIONAL ENZYME"/>
    <property type="match status" value="1"/>
</dbReference>
<keyword evidence="15" id="KW-1185">Reference proteome</keyword>
<dbReference type="InterPro" id="IPR022998">
    <property type="entry name" value="ThiamineP_synth_TenI"/>
</dbReference>
<evidence type="ECO:0000256" key="6">
    <source>
        <dbReference type="ARBA" id="ARBA00022977"/>
    </source>
</evidence>
<dbReference type="EC" id="2.5.1.3" evidence="10"/>
<dbReference type="EMBL" id="AP014945">
    <property type="protein sequence ID" value="BAU23708.1"/>
    <property type="molecule type" value="Genomic_DNA"/>
</dbReference>
<dbReference type="InterPro" id="IPR036206">
    <property type="entry name" value="ThiamineP_synth_sf"/>
</dbReference>
<evidence type="ECO:0000259" key="13">
    <source>
        <dbReference type="Pfam" id="PF02581"/>
    </source>
</evidence>
<dbReference type="AlphaFoldDB" id="A0A0U5AIF9"/>
<dbReference type="Proteomes" id="UP000068196">
    <property type="component" value="Chromosome"/>
</dbReference>
<evidence type="ECO:0000313" key="15">
    <source>
        <dbReference type="Proteomes" id="UP000068196"/>
    </source>
</evidence>
<feature type="binding site" evidence="10">
    <location>
        <position position="75"/>
    </location>
    <ligand>
        <name>4-amino-2-methyl-5-(diphosphooxymethyl)pyrimidine</name>
        <dbReference type="ChEBI" id="CHEBI:57841"/>
    </ligand>
</feature>
<keyword evidence="6 10" id="KW-0784">Thiamine biosynthesis</keyword>
<keyword evidence="3 10" id="KW-0808">Transferase</keyword>
<feature type="binding site" evidence="10">
    <location>
        <position position="143"/>
    </location>
    <ligand>
        <name>4-amino-2-methyl-5-(diphosphooxymethyl)pyrimidine</name>
        <dbReference type="ChEBI" id="CHEBI:57841"/>
    </ligand>
</feature>
<evidence type="ECO:0000256" key="12">
    <source>
        <dbReference type="RuleBase" id="RU004253"/>
    </source>
</evidence>
<dbReference type="GO" id="GO:0000287">
    <property type="term" value="F:magnesium ion binding"/>
    <property type="evidence" value="ECO:0007669"/>
    <property type="project" value="UniProtKB-UniRule"/>
</dbReference>
<evidence type="ECO:0000256" key="5">
    <source>
        <dbReference type="ARBA" id="ARBA00022842"/>
    </source>
</evidence>
<feature type="binding site" evidence="10">
    <location>
        <position position="95"/>
    </location>
    <ligand>
        <name>Mg(2+)</name>
        <dbReference type="ChEBI" id="CHEBI:18420"/>
    </ligand>
</feature>
<dbReference type="InterPro" id="IPR013785">
    <property type="entry name" value="Aldolase_TIM"/>
</dbReference>
<evidence type="ECO:0000256" key="7">
    <source>
        <dbReference type="ARBA" id="ARBA00047334"/>
    </source>
</evidence>
<reference evidence="15" key="2">
    <citation type="journal article" date="2016" name="Int. J. Syst. Evol. Microbiol.">
        <title>Caldimicrobium thiodismutans sp. nov., a sulfur-disproportionating bacterium isolated from a hot spring.</title>
        <authorList>
            <person name="Kojima H."/>
            <person name="Umezawa K."/>
            <person name="Fukui M."/>
        </authorList>
    </citation>
    <scope>NUCLEOTIDE SEQUENCE [LARGE SCALE GENOMIC DNA]</scope>
    <source>
        <strain evidence="15">TF1</strain>
    </source>
</reference>
<evidence type="ECO:0000256" key="2">
    <source>
        <dbReference type="ARBA" id="ARBA00005165"/>
    </source>
</evidence>
<dbReference type="NCBIfam" id="TIGR00693">
    <property type="entry name" value="thiE"/>
    <property type="match status" value="1"/>
</dbReference>
<evidence type="ECO:0000256" key="1">
    <source>
        <dbReference type="ARBA" id="ARBA00003814"/>
    </source>
</evidence>
<evidence type="ECO:0000256" key="8">
    <source>
        <dbReference type="ARBA" id="ARBA00047851"/>
    </source>
</evidence>
<dbReference type="KEGG" id="cthi:THC_1341"/>
<evidence type="ECO:0000256" key="4">
    <source>
        <dbReference type="ARBA" id="ARBA00022723"/>
    </source>
</evidence>
<dbReference type="GO" id="GO:0005737">
    <property type="term" value="C:cytoplasm"/>
    <property type="evidence" value="ECO:0007669"/>
    <property type="project" value="TreeGrafter"/>
</dbReference>
<feature type="binding site" evidence="10">
    <location>
        <begin position="140"/>
        <end position="142"/>
    </location>
    <ligand>
        <name>2-[(2R,5Z)-2-carboxy-4-methylthiazol-5(2H)-ylidene]ethyl phosphate</name>
        <dbReference type="ChEBI" id="CHEBI:62899"/>
    </ligand>
</feature>
<dbReference type="GO" id="GO:0009229">
    <property type="term" value="P:thiamine diphosphate biosynthetic process"/>
    <property type="evidence" value="ECO:0007669"/>
    <property type="project" value="UniProtKB-UniRule"/>
</dbReference>
<comment type="catalytic activity">
    <reaction evidence="9 10 11">
        <text>2-[(2R,5Z)-2-carboxy-4-methylthiazol-5(2H)-ylidene]ethyl phosphate + 4-amino-2-methyl-5-(diphosphooxymethyl)pyrimidine + 2 H(+) = thiamine phosphate + CO2 + diphosphate</text>
        <dbReference type="Rhea" id="RHEA:47844"/>
        <dbReference type="ChEBI" id="CHEBI:15378"/>
        <dbReference type="ChEBI" id="CHEBI:16526"/>
        <dbReference type="ChEBI" id="CHEBI:33019"/>
        <dbReference type="ChEBI" id="CHEBI:37575"/>
        <dbReference type="ChEBI" id="CHEBI:57841"/>
        <dbReference type="ChEBI" id="CHEBI:62899"/>
        <dbReference type="EC" id="2.5.1.3"/>
    </reaction>
</comment>
<feature type="binding site" evidence="10">
    <location>
        <begin position="190"/>
        <end position="191"/>
    </location>
    <ligand>
        <name>2-[(2R,5Z)-2-carboxy-4-methylthiazol-5(2H)-ylidene]ethyl phosphate</name>
        <dbReference type="ChEBI" id="CHEBI:62899"/>
    </ligand>
</feature>
<dbReference type="PANTHER" id="PTHR20857">
    <property type="entry name" value="THIAMINE-PHOSPHATE PYROPHOSPHORYLASE"/>
    <property type="match status" value="1"/>
</dbReference>
<feature type="binding site" evidence="10">
    <location>
        <position position="170"/>
    </location>
    <ligand>
        <name>2-[(2R,5Z)-2-carboxy-4-methylthiazol-5(2H)-ylidene]ethyl phosphate</name>
        <dbReference type="ChEBI" id="CHEBI:62899"/>
    </ligand>
</feature>
<dbReference type="RefSeq" id="WP_068515138.1">
    <property type="nucleotide sequence ID" value="NZ_AP014945.1"/>
</dbReference>
<comment type="similarity">
    <text evidence="10 11">Belongs to the thiamine-phosphate synthase family.</text>
</comment>
<dbReference type="STRING" id="1653476.THC_1341"/>
<comment type="pathway">
    <text evidence="2 10 12">Cofactor biosynthesis; thiamine diphosphate biosynthesis; thiamine phosphate from 4-amino-2-methyl-5-diphosphomethylpyrimidine and 4-methyl-5-(2-phosphoethyl)-thiazole: step 1/1.</text>
</comment>
<dbReference type="GO" id="GO:0004789">
    <property type="term" value="F:thiamine-phosphate diphosphorylase activity"/>
    <property type="evidence" value="ECO:0007669"/>
    <property type="project" value="UniProtKB-UniRule"/>
</dbReference>
<name>A0A0U5AIF9_9BACT</name>
<evidence type="ECO:0000313" key="14">
    <source>
        <dbReference type="EMBL" id="BAU23708.1"/>
    </source>
</evidence>
<dbReference type="GO" id="GO:0009228">
    <property type="term" value="P:thiamine biosynthetic process"/>
    <property type="evidence" value="ECO:0007669"/>
    <property type="project" value="UniProtKB-KW"/>
</dbReference>
<sequence>MEREKTKLFGLYVITDEKLTPYEGEKIFKCVESALKGGAKVVQLRDKTHTDEELLEVALQLKKLCHQYQALFIVNDRVKLAKGVEADGVHLGIEDEALERVKVALPDKIIGVSCYGDLERAKRAEALGASYVAFGSFFPSPTKPASALVSKEILLQAKKELKIPVCAIGGITLEQAEELIKLGADLLAVISDIWLARDIEDRARGYTELFRKYRKI</sequence>
<keyword evidence="5 10" id="KW-0460">Magnesium</keyword>
<feature type="binding site" evidence="10">
    <location>
        <position position="76"/>
    </location>
    <ligand>
        <name>Mg(2+)</name>
        <dbReference type="ChEBI" id="CHEBI:18420"/>
    </ligand>
</feature>
<dbReference type="OrthoDB" id="9812206at2"/>
<evidence type="ECO:0000256" key="3">
    <source>
        <dbReference type="ARBA" id="ARBA00022679"/>
    </source>
</evidence>
<proteinExistence type="inferred from homology"/>
<dbReference type="HAMAP" id="MF_00097">
    <property type="entry name" value="TMP_synthase"/>
    <property type="match status" value="1"/>
</dbReference>
<dbReference type="Gene3D" id="3.20.20.70">
    <property type="entry name" value="Aldolase class I"/>
    <property type="match status" value="1"/>
</dbReference>
<feature type="domain" description="Thiamine phosphate synthase/TenI" evidence="13">
    <location>
        <begin position="11"/>
        <end position="193"/>
    </location>
</feature>
<reference evidence="14 15" key="1">
    <citation type="journal article" date="2016" name="Int. J. Syst. Evol. Microbiol.">
        <title>Caldimicrobium thiodismutans sp. nov., a sulfur-disproportionating bacterium isolated from a hot spring, and emended description of the genus Caldimicrobium.</title>
        <authorList>
            <person name="Kojima H."/>
            <person name="Umezawa K."/>
            <person name="Fukui M."/>
        </authorList>
    </citation>
    <scope>NUCLEOTIDE SEQUENCE [LARGE SCALE GENOMIC DNA]</scope>
    <source>
        <strain evidence="14 15">TF1</strain>
    </source>
</reference>
<dbReference type="InterPro" id="IPR034291">
    <property type="entry name" value="TMP_synthase"/>
</dbReference>
<feature type="binding site" evidence="10">
    <location>
        <position position="113"/>
    </location>
    <ligand>
        <name>4-amino-2-methyl-5-(diphosphooxymethyl)pyrimidine</name>
        <dbReference type="ChEBI" id="CHEBI:57841"/>
    </ligand>
</feature>
<evidence type="ECO:0000256" key="10">
    <source>
        <dbReference type="HAMAP-Rule" id="MF_00097"/>
    </source>
</evidence>
<comment type="catalytic activity">
    <reaction evidence="7 10 11">
        <text>4-methyl-5-(2-phosphooxyethyl)-thiazole + 4-amino-2-methyl-5-(diphosphooxymethyl)pyrimidine + H(+) = thiamine phosphate + diphosphate</text>
        <dbReference type="Rhea" id="RHEA:22328"/>
        <dbReference type="ChEBI" id="CHEBI:15378"/>
        <dbReference type="ChEBI" id="CHEBI:33019"/>
        <dbReference type="ChEBI" id="CHEBI:37575"/>
        <dbReference type="ChEBI" id="CHEBI:57841"/>
        <dbReference type="ChEBI" id="CHEBI:58296"/>
        <dbReference type="EC" id="2.5.1.3"/>
    </reaction>
</comment>
<organism evidence="14 15">
    <name type="scientific">Caldimicrobium thiodismutans</name>
    <dbReference type="NCBI Taxonomy" id="1653476"/>
    <lineage>
        <taxon>Bacteria</taxon>
        <taxon>Pseudomonadati</taxon>
        <taxon>Thermodesulfobacteriota</taxon>
        <taxon>Thermodesulfobacteria</taxon>
        <taxon>Thermodesulfobacteriales</taxon>
        <taxon>Thermodesulfobacteriaceae</taxon>
        <taxon>Caldimicrobium</taxon>
    </lineage>
</organism>
<protein>
    <recommendedName>
        <fullName evidence="10">Thiamine-phosphate synthase</fullName>
        <shortName evidence="10">TP synthase</shortName>
        <shortName evidence="10">TPS</shortName>
        <ecNumber evidence="10">2.5.1.3</ecNumber>
    </recommendedName>
    <alternativeName>
        <fullName evidence="10">Thiamine-phosphate pyrophosphorylase</fullName>
        <shortName evidence="10">TMP pyrophosphorylase</shortName>
        <shortName evidence="10">TMP-PPase</shortName>
    </alternativeName>
</protein>
<dbReference type="PATRIC" id="fig|1653476.3.peg.1390"/>
<keyword evidence="4 10" id="KW-0479">Metal-binding</keyword>
<comment type="function">
    <text evidence="1 10">Condenses 4-methyl-5-(beta-hydroxyethyl)thiazole monophosphate (THZ-P) and 2-methyl-4-amino-5-hydroxymethyl pyrimidine pyrophosphate (HMP-PP) to form thiamine monophosphate (TMP).</text>
</comment>
<evidence type="ECO:0000256" key="11">
    <source>
        <dbReference type="RuleBase" id="RU003826"/>
    </source>
</evidence>
<dbReference type="FunFam" id="3.20.20.70:FF:000096">
    <property type="entry name" value="Thiamine-phosphate synthase"/>
    <property type="match status" value="1"/>
</dbReference>